<dbReference type="GO" id="GO:0061630">
    <property type="term" value="F:ubiquitin protein ligase activity"/>
    <property type="evidence" value="ECO:0007669"/>
    <property type="project" value="UniProtKB-EC"/>
</dbReference>
<keyword evidence="4 5" id="KW-0833">Ubl conjugation pathway</keyword>
<reference evidence="7" key="1">
    <citation type="submission" date="2020-11" db="EMBL/GenBank/DDBJ databases">
        <authorList>
            <person name="Tran Van P."/>
        </authorList>
    </citation>
    <scope>NUCLEOTIDE SEQUENCE</scope>
</reference>
<evidence type="ECO:0000259" key="6">
    <source>
        <dbReference type="PROSITE" id="PS50237"/>
    </source>
</evidence>
<dbReference type="SUPFAM" id="SSF56204">
    <property type="entry name" value="Hect, E3 ligase catalytic domain"/>
    <property type="match status" value="1"/>
</dbReference>
<dbReference type="GO" id="GO:0000209">
    <property type="term" value="P:protein polyubiquitination"/>
    <property type="evidence" value="ECO:0007669"/>
    <property type="project" value="InterPro"/>
</dbReference>
<protein>
    <recommendedName>
        <fullName evidence="2">HECT-type E3 ubiquitin transferase</fullName>
        <ecNumber evidence="2">2.3.2.26</ecNumber>
    </recommendedName>
</protein>
<feature type="domain" description="HECT" evidence="6">
    <location>
        <begin position="14"/>
        <end position="127"/>
    </location>
</feature>
<feature type="active site" description="Glycyl thioester intermediate" evidence="5">
    <location>
        <position position="95"/>
    </location>
</feature>
<dbReference type="EC" id="2.3.2.26" evidence="2"/>
<organism evidence="7">
    <name type="scientific">Timema shepardi</name>
    <name type="common">Walking stick</name>
    <dbReference type="NCBI Taxonomy" id="629360"/>
    <lineage>
        <taxon>Eukaryota</taxon>
        <taxon>Metazoa</taxon>
        <taxon>Ecdysozoa</taxon>
        <taxon>Arthropoda</taxon>
        <taxon>Hexapoda</taxon>
        <taxon>Insecta</taxon>
        <taxon>Pterygota</taxon>
        <taxon>Neoptera</taxon>
        <taxon>Polyneoptera</taxon>
        <taxon>Phasmatodea</taxon>
        <taxon>Timematodea</taxon>
        <taxon>Timematoidea</taxon>
        <taxon>Timematidae</taxon>
        <taxon>Timema</taxon>
    </lineage>
</organism>
<evidence type="ECO:0000256" key="5">
    <source>
        <dbReference type="PROSITE-ProRule" id="PRU00104"/>
    </source>
</evidence>
<evidence type="ECO:0000256" key="3">
    <source>
        <dbReference type="ARBA" id="ARBA00022679"/>
    </source>
</evidence>
<dbReference type="EMBL" id="OC007457">
    <property type="protein sequence ID" value="CAD7266700.1"/>
    <property type="molecule type" value="Genomic_DNA"/>
</dbReference>
<keyword evidence="3" id="KW-0808">Transferase</keyword>
<dbReference type="InterPro" id="IPR000569">
    <property type="entry name" value="HECT_dom"/>
</dbReference>
<dbReference type="PANTHER" id="PTHR45700">
    <property type="entry name" value="UBIQUITIN-PROTEIN LIGASE E3C"/>
    <property type="match status" value="1"/>
</dbReference>
<dbReference type="InterPro" id="IPR044611">
    <property type="entry name" value="E3A/B/C-like"/>
</dbReference>
<dbReference type="AlphaFoldDB" id="A0A7R9B714"/>
<dbReference type="Pfam" id="PF00632">
    <property type="entry name" value="HECT"/>
    <property type="match status" value="1"/>
</dbReference>
<dbReference type="FunFam" id="3.30.2410.10:FF:000003">
    <property type="entry name" value="probable E3 ubiquitin-protein ligase HERC4 isoform X1"/>
    <property type="match status" value="1"/>
</dbReference>
<gene>
    <name evidence="7" type="ORF">TSIB3V08_LOCUS10715</name>
</gene>
<dbReference type="SMART" id="SM00119">
    <property type="entry name" value="HECTc"/>
    <property type="match status" value="1"/>
</dbReference>
<dbReference type="PANTHER" id="PTHR45700:SF8">
    <property type="entry name" value="HECT-TYPE E3 UBIQUITIN TRANSFERASE"/>
    <property type="match status" value="1"/>
</dbReference>
<proteinExistence type="predicted"/>
<evidence type="ECO:0000256" key="4">
    <source>
        <dbReference type="ARBA" id="ARBA00022786"/>
    </source>
</evidence>
<evidence type="ECO:0000313" key="7">
    <source>
        <dbReference type="EMBL" id="CAD7266700.1"/>
    </source>
</evidence>
<dbReference type="InterPro" id="IPR035983">
    <property type="entry name" value="Hect_E3_ubiquitin_ligase"/>
</dbReference>
<sequence length="127" mass="14851">MCLADVTSDGQNLGNENYNWEEFENNAEYRNGYTATDPTIIMFWEVFHELSLEDKKKFLLYLTGSDRIPIQGMKAIKIYLQPTHDDRFLPVAHTCFNLLDLPRYGTKEKLRYKLLQAIQQTHGFSLV</sequence>
<comment type="catalytic activity">
    <reaction evidence="1">
        <text>S-ubiquitinyl-[E2 ubiquitin-conjugating enzyme]-L-cysteine + [acceptor protein]-L-lysine = [E2 ubiquitin-conjugating enzyme]-L-cysteine + N(6)-ubiquitinyl-[acceptor protein]-L-lysine.</text>
        <dbReference type="EC" id="2.3.2.26"/>
    </reaction>
</comment>
<evidence type="ECO:0000256" key="2">
    <source>
        <dbReference type="ARBA" id="ARBA00012485"/>
    </source>
</evidence>
<dbReference type="PROSITE" id="PS50237">
    <property type="entry name" value="HECT"/>
    <property type="match status" value="1"/>
</dbReference>
<evidence type="ECO:0000256" key="1">
    <source>
        <dbReference type="ARBA" id="ARBA00000885"/>
    </source>
</evidence>
<name>A0A7R9B714_TIMSH</name>
<dbReference type="Gene3D" id="3.30.2410.10">
    <property type="entry name" value="Hect, E3 ligase catalytic domain"/>
    <property type="match status" value="1"/>
</dbReference>
<dbReference type="GO" id="GO:0009966">
    <property type="term" value="P:regulation of signal transduction"/>
    <property type="evidence" value="ECO:0007669"/>
    <property type="project" value="UniProtKB-ARBA"/>
</dbReference>
<accession>A0A7R9B714</accession>